<dbReference type="RefSeq" id="XP_011397527.1">
    <property type="nucleotide sequence ID" value="XM_011399225.1"/>
</dbReference>
<accession>A0A087SFY5</accession>
<keyword evidence="3" id="KW-1185">Reference proteome</keyword>
<feature type="region of interest" description="Disordered" evidence="1">
    <location>
        <begin position="43"/>
        <end position="71"/>
    </location>
</feature>
<gene>
    <name evidence="2" type="ORF">F751_2357</name>
</gene>
<evidence type="ECO:0000256" key="1">
    <source>
        <dbReference type="SAM" id="MobiDB-lite"/>
    </source>
</evidence>
<sequence length="71" mass="7451">MLRAAAALPLKHTRIAALCTPYESQHLPSHSCEKGGCAGKTFSVHGPVGKNEHRTVSRGGTPQQPPPGSHT</sequence>
<protein>
    <submittedName>
        <fullName evidence="2">Uncharacterized protein</fullName>
    </submittedName>
</protein>
<name>A0A087SFY5_AUXPR</name>
<dbReference type="EMBL" id="KL662109">
    <property type="protein sequence ID" value="KFM24639.1"/>
    <property type="molecule type" value="Genomic_DNA"/>
</dbReference>
<organism evidence="2 3">
    <name type="scientific">Auxenochlorella protothecoides</name>
    <name type="common">Green microalga</name>
    <name type="synonym">Chlorella protothecoides</name>
    <dbReference type="NCBI Taxonomy" id="3075"/>
    <lineage>
        <taxon>Eukaryota</taxon>
        <taxon>Viridiplantae</taxon>
        <taxon>Chlorophyta</taxon>
        <taxon>core chlorophytes</taxon>
        <taxon>Trebouxiophyceae</taxon>
        <taxon>Chlorellales</taxon>
        <taxon>Chlorellaceae</taxon>
        <taxon>Auxenochlorella</taxon>
    </lineage>
</organism>
<dbReference type="AlphaFoldDB" id="A0A087SFY5"/>
<dbReference type="KEGG" id="apro:F751_2357"/>
<proteinExistence type="predicted"/>
<evidence type="ECO:0000313" key="3">
    <source>
        <dbReference type="Proteomes" id="UP000028924"/>
    </source>
</evidence>
<reference evidence="2 3" key="1">
    <citation type="journal article" date="2014" name="BMC Genomics">
        <title>Oil accumulation mechanisms of the oleaginous microalga Chlorella protothecoides revealed through its genome, transcriptomes, and proteomes.</title>
        <authorList>
            <person name="Gao C."/>
            <person name="Wang Y."/>
            <person name="Shen Y."/>
            <person name="Yan D."/>
            <person name="He X."/>
            <person name="Dai J."/>
            <person name="Wu Q."/>
        </authorList>
    </citation>
    <scope>NUCLEOTIDE SEQUENCE [LARGE SCALE GENOMIC DNA]</scope>
    <source>
        <strain evidence="2 3">0710</strain>
    </source>
</reference>
<evidence type="ECO:0000313" key="2">
    <source>
        <dbReference type="EMBL" id="KFM24639.1"/>
    </source>
</evidence>
<dbReference type="GeneID" id="23613748"/>
<dbReference type="Proteomes" id="UP000028924">
    <property type="component" value="Unassembled WGS sequence"/>
</dbReference>